<dbReference type="VEuPathDB" id="FungiDB:CH63R_00945"/>
<organism evidence="2 3">
    <name type="scientific">Colletotrichum higginsianum (strain IMI 349063)</name>
    <name type="common">Crucifer anthracnose fungus</name>
    <dbReference type="NCBI Taxonomy" id="759273"/>
    <lineage>
        <taxon>Eukaryota</taxon>
        <taxon>Fungi</taxon>
        <taxon>Dikarya</taxon>
        <taxon>Ascomycota</taxon>
        <taxon>Pezizomycotina</taxon>
        <taxon>Sordariomycetes</taxon>
        <taxon>Hypocreomycetidae</taxon>
        <taxon>Glomerellales</taxon>
        <taxon>Glomerellaceae</taxon>
        <taxon>Colletotrichum</taxon>
        <taxon>Colletotrichum destructivum species complex</taxon>
    </lineage>
</organism>
<evidence type="ECO:0000256" key="1">
    <source>
        <dbReference type="SAM" id="MobiDB-lite"/>
    </source>
</evidence>
<comment type="caution">
    <text evidence="2">The sequence shown here is derived from an EMBL/GenBank/DDBJ whole genome shotgun (WGS) entry which is preliminary data.</text>
</comment>
<proteinExistence type="predicted"/>
<dbReference type="Proteomes" id="UP000092177">
    <property type="component" value="Chromosome 1"/>
</dbReference>
<name>A0A1B7YUN9_COLHI</name>
<protein>
    <submittedName>
        <fullName evidence="2">Uncharacterized protein</fullName>
    </submittedName>
</protein>
<dbReference type="KEGG" id="chig:CH63R_00945"/>
<keyword evidence="3" id="KW-1185">Reference proteome</keyword>
<dbReference type="GeneID" id="28860027"/>
<dbReference type="AlphaFoldDB" id="A0A1B7YUN9"/>
<reference evidence="3" key="1">
    <citation type="journal article" date="2017" name="BMC Genomics">
        <title>Gapless genome assembly of Colletotrichum higginsianum reveals chromosome structure and association of transposable elements with secondary metabolite gene clusters.</title>
        <authorList>
            <person name="Dallery J.-F."/>
            <person name="Lapalu N."/>
            <person name="Zampounis A."/>
            <person name="Pigne S."/>
            <person name="Luyten I."/>
            <person name="Amselem J."/>
            <person name="Wittenberg A.H.J."/>
            <person name="Zhou S."/>
            <person name="de Queiroz M.V."/>
            <person name="Robin G.P."/>
            <person name="Auger A."/>
            <person name="Hainaut M."/>
            <person name="Henrissat B."/>
            <person name="Kim K.-T."/>
            <person name="Lee Y.-H."/>
            <person name="Lespinet O."/>
            <person name="Schwartz D.C."/>
            <person name="Thon M.R."/>
            <person name="O'Connell R.J."/>
        </authorList>
    </citation>
    <scope>NUCLEOTIDE SEQUENCE [LARGE SCALE GENOMIC DNA]</scope>
    <source>
        <strain evidence="3">IMI 349063</strain>
    </source>
</reference>
<sequence length="106" mass="11646">MPHPRLSCHQDPSSLALLEDANSRIPPTRRPQHDQDAPSAAMTTDRENDTRVLAKTNASLSIPSKEGSILSTNYAHLPPSSVFSRPLRALLEIPILNLPSEQTNRS</sequence>
<evidence type="ECO:0000313" key="3">
    <source>
        <dbReference type="Proteomes" id="UP000092177"/>
    </source>
</evidence>
<dbReference type="EMBL" id="LTAN01000001">
    <property type="protein sequence ID" value="OBR15765.1"/>
    <property type="molecule type" value="Genomic_DNA"/>
</dbReference>
<gene>
    <name evidence="2" type="ORF">CH63R_00945</name>
</gene>
<accession>A0A1B7YUN9</accession>
<feature type="region of interest" description="Disordered" evidence="1">
    <location>
        <begin position="23"/>
        <end position="49"/>
    </location>
</feature>
<evidence type="ECO:0000313" key="2">
    <source>
        <dbReference type="EMBL" id="OBR15765.1"/>
    </source>
</evidence>
<dbReference type="RefSeq" id="XP_018164282.1">
    <property type="nucleotide sequence ID" value="XM_018295920.1"/>
</dbReference>